<gene>
    <name evidence="4" type="ORF">Tco025E_00386</name>
</gene>
<evidence type="ECO:0000313" key="4">
    <source>
        <dbReference type="EMBL" id="RNF27387.1"/>
    </source>
</evidence>
<feature type="domain" description="RRM" evidence="3">
    <location>
        <begin position="37"/>
        <end position="118"/>
    </location>
</feature>
<sequence length="258" mass="27581">MPGGVRNLTFTPLGEGRVEARRDRDSVPMSIIIDKSCRVYITQIPLERIERDGANALRAEFEAFGPVESYKMFTERSGRFIGSVLCTYRNPADASAAVQNMDGVQIESSILKVSPSRDHSVVLLHHAGAKGRHGGGADEDDGDGKWQHDQYQALREGGGELMGRYASQRGGRGGRGGRGRRGTRGGLQGVDEAFERYIASRDKEALEHRNKLSPGDGEDAPKHEEIGAGEGCGGTGDDGGRAAPAPLGGTHGVEQAEQ</sequence>
<protein>
    <submittedName>
        <fullName evidence="4">Putative RNA-binding protein</fullName>
    </submittedName>
</protein>
<feature type="compositionally biased region" description="Gly residues" evidence="2">
    <location>
        <begin position="228"/>
        <end position="237"/>
    </location>
</feature>
<feature type="region of interest" description="Disordered" evidence="2">
    <location>
        <begin position="205"/>
        <end position="258"/>
    </location>
</feature>
<evidence type="ECO:0000256" key="1">
    <source>
        <dbReference type="PROSITE-ProRule" id="PRU00176"/>
    </source>
</evidence>
<dbReference type="Pfam" id="PF00076">
    <property type="entry name" value="RRM_1"/>
    <property type="match status" value="1"/>
</dbReference>
<keyword evidence="1" id="KW-0694">RNA-binding</keyword>
<reference evidence="4 5" key="1">
    <citation type="journal article" date="2018" name="BMC Genomics">
        <title>Genomic comparison of Trypanosoma conorhini and Trypanosoma rangeli to Trypanosoma cruzi strains of high and low virulence.</title>
        <authorList>
            <person name="Bradwell K.R."/>
            <person name="Koparde V.N."/>
            <person name="Matveyev A.V."/>
            <person name="Serrano M.G."/>
            <person name="Alves J.M."/>
            <person name="Parikh H."/>
            <person name="Huang B."/>
            <person name="Lee V."/>
            <person name="Espinosa-Alvarez O."/>
            <person name="Ortiz P.A."/>
            <person name="Costa-Martins A.G."/>
            <person name="Teixeira M.M."/>
            <person name="Buck G.A."/>
        </authorList>
    </citation>
    <scope>NUCLEOTIDE SEQUENCE [LARGE SCALE GENOMIC DNA]</scope>
    <source>
        <strain evidence="4 5">025E</strain>
    </source>
</reference>
<evidence type="ECO:0000313" key="5">
    <source>
        <dbReference type="Proteomes" id="UP000284403"/>
    </source>
</evidence>
<dbReference type="RefSeq" id="XP_029232593.1">
    <property type="nucleotide sequence ID" value="XM_029367328.1"/>
</dbReference>
<feature type="region of interest" description="Disordered" evidence="2">
    <location>
        <begin position="159"/>
        <end position="188"/>
    </location>
</feature>
<dbReference type="AlphaFoldDB" id="A0A3R7P1K4"/>
<evidence type="ECO:0000259" key="3">
    <source>
        <dbReference type="PROSITE" id="PS50102"/>
    </source>
</evidence>
<dbReference type="OrthoDB" id="439808at2759"/>
<dbReference type="InterPro" id="IPR000504">
    <property type="entry name" value="RRM_dom"/>
</dbReference>
<comment type="caution">
    <text evidence="4">The sequence shown here is derived from an EMBL/GenBank/DDBJ whole genome shotgun (WGS) entry which is preliminary data.</text>
</comment>
<accession>A0A3R7P1K4</accession>
<dbReference type="Gene3D" id="3.30.70.330">
    <property type="match status" value="1"/>
</dbReference>
<dbReference type="SMART" id="SM00360">
    <property type="entry name" value="RRM"/>
    <property type="match status" value="1"/>
</dbReference>
<dbReference type="InterPro" id="IPR012677">
    <property type="entry name" value="Nucleotide-bd_a/b_plait_sf"/>
</dbReference>
<dbReference type="CDD" id="cd00590">
    <property type="entry name" value="RRM_SF"/>
    <property type="match status" value="1"/>
</dbReference>
<dbReference type="PROSITE" id="PS50102">
    <property type="entry name" value="RRM"/>
    <property type="match status" value="1"/>
</dbReference>
<organism evidence="4 5">
    <name type="scientific">Trypanosoma conorhini</name>
    <dbReference type="NCBI Taxonomy" id="83891"/>
    <lineage>
        <taxon>Eukaryota</taxon>
        <taxon>Discoba</taxon>
        <taxon>Euglenozoa</taxon>
        <taxon>Kinetoplastea</taxon>
        <taxon>Metakinetoplastina</taxon>
        <taxon>Trypanosomatida</taxon>
        <taxon>Trypanosomatidae</taxon>
        <taxon>Trypanosoma</taxon>
    </lineage>
</organism>
<dbReference type="GO" id="GO:0003723">
    <property type="term" value="F:RNA binding"/>
    <property type="evidence" value="ECO:0007669"/>
    <property type="project" value="UniProtKB-UniRule"/>
</dbReference>
<name>A0A3R7P1K4_9TRYP</name>
<proteinExistence type="predicted"/>
<dbReference type="Proteomes" id="UP000284403">
    <property type="component" value="Unassembled WGS sequence"/>
</dbReference>
<dbReference type="EMBL" id="MKKU01000008">
    <property type="protein sequence ID" value="RNF27387.1"/>
    <property type="molecule type" value="Genomic_DNA"/>
</dbReference>
<evidence type="ECO:0000256" key="2">
    <source>
        <dbReference type="SAM" id="MobiDB-lite"/>
    </source>
</evidence>
<dbReference type="GeneID" id="40313997"/>
<keyword evidence="5" id="KW-1185">Reference proteome</keyword>
<dbReference type="InterPro" id="IPR035979">
    <property type="entry name" value="RBD_domain_sf"/>
</dbReference>
<dbReference type="SUPFAM" id="SSF54928">
    <property type="entry name" value="RNA-binding domain, RBD"/>
    <property type="match status" value="1"/>
</dbReference>